<dbReference type="InterPro" id="IPR055414">
    <property type="entry name" value="LRR_R13L4/SHOC2-like"/>
</dbReference>
<dbReference type="EMBL" id="JACEFO010002208">
    <property type="protein sequence ID" value="KAF8673158.1"/>
    <property type="molecule type" value="Genomic_DNA"/>
</dbReference>
<feature type="domain" description="Disease resistance R13L4/SHOC-2-like LRR" evidence="3">
    <location>
        <begin position="76"/>
        <end position="177"/>
    </location>
</feature>
<gene>
    <name evidence="4" type="ORF">HU200_048706</name>
</gene>
<comment type="caution">
    <text evidence="4">The sequence shown here is derived from an EMBL/GenBank/DDBJ whole genome shotgun (WGS) entry which is preliminary data.</text>
</comment>
<evidence type="ECO:0000313" key="4">
    <source>
        <dbReference type="EMBL" id="KAF8673158.1"/>
    </source>
</evidence>
<accession>A0A835AUI6</accession>
<keyword evidence="5" id="KW-1185">Reference proteome</keyword>
<dbReference type="Gene3D" id="3.80.10.10">
    <property type="entry name" value="Ribonuclease Inhibitor"/>
    <property type="match status" value="2"/>
</dbReference>
<dbReference type="SUPFAM" id="SSF52047">
    <property type="entry name" value="RNI-like"/>
    <property type="match status" value="1"/>
</dbReference>
<feature type="region of interest" description="Disordered" evidence="2">
    <location>
        <begin position="180"/>
        <end position="244"/>
    </location>
</feature>
<dbReference type="Proteomes" id="UP000636709">
    <property type="component" value="Unassembled WGS sequence"/>
</dbReference>
<dbReference type="InterPro" id="IPR032675">
    <property type="entry name" value="LRR_dom_sf"/>
</dbReference>
<name>A0A835AUI6_9POAL</name>
<dbReference type="PANTHER" id="PTHR47186:SF55">
    <property type="entry name" value="NB-ARC DOMAIN-CONTAINING PROTEIN"/>
    <property type="match status" value="1"/>
</dbReference>
<sequence>MILVPLLHHLDMSPSLCQVNGFLREYIISRSMEENLVFALEGSSRKSLHRTGRHLAIHESWDRDQNVFKSLNFSRLRSLTVFGAFFISDKNKMELLRVLDLEDTSGVTNTEVERMVKLLPLLKFLSLRRCVEITHLPDSLGNLKQLQTLDVRGTDVTKLPKSIIKLEKLQYIRAGATLTMEGDASTPSPSESPSSDNDNGNVERVPPSTPPPPATESTSVSGDGNGVVETPTPTPPPAAAAAKCKPGANLVPDCLSKLWGQRRLDGGSHNGVRLPPGIGKLSNLHTLGVVNIIAAAKDGVLEELKNLTQLHKLGVSGINQNNIQMFFSAISRLAHLKCLSLQLQIDADNQRPGCLDAISMKPMKNVRSLKLYGLLSKLPVWIKEFPNVKNLSLQMTMVRQDVIDSLESVGFLGSLRLFVAKIEEDKLQFSRSGPRMVFLEISSNTRSKATIMFTESSDYPQVLRIRCGRVSPLQISGLEHLYELKEVWVSGPCDNDHKEHFYSERRKYPERTDQANLF</sequence>
<keyword evidence="1" id="KW-0677">Repeat</keyword>
<dbReference type="Pfam" id="PF23598">
    <property type="entry name" value="LRR_14"/>
    <property type="match status" value="2"/>
</dbReference>
<evidence type="ECO:0000256" key="1">
    <source>
        <dbReference type="ARBA" id="ARBA00022737"/>
    </source>
</evidence>
<proteinExistence type="predicted"/>
<evidence type="ECO:0000313" key="5">
    <source>
        <dbReference type="Proteomes" id="UP000636709"/>
    </source>
</evidence>
<dbReference type="AlphaFoldDB" id="A0A835AUI6"/>
<evidence type="ECO:0000256" key="2">
    <source>
        <dbReference type="SAM" id="MobiDB-lite"/>
    </source>
</evidence>
<organism evidence="4 5">
    <name type="scientific">Digitaria exilis</name>
    <dbReference type="NCBI Taxonomy" id="1010633"/>
    <lineage>
        <taxon>Eukaryota</taxon>
        <taxon>Viridiplantae</taxon>
        <taxon>Streptophyta</taxon>
        <taxon>Embryophyta</taxon>
        <taxon>Tracheophyta</taxon>
        <taxon>Spermatophyta</taxon>
        <taxon>Magnoliopsida</taxon>
        <taxon>Liliopsida</taxon>
        <taxon>Poales</taxon>
        <taxon>Poaceae</taxon>
        <taxon>PACMAD clade</taxon>
        <taxon>Panicoideae</taxon>
        <taxon>Panicodae</taxon>
        <taxon>Paniceae</taxon>
        <taxon>Anthephorinae</taxon>
        <taxon>Digitaria</taxon>
    </lineage>
</organism>
<dbReference type="PANTHER" id="PTHR47186">
    <property type="entry name" value="LEUCINE-RICH REPEAT-CONTAINING PROTEIN 57"/>
    <property type="match status" value="1"/>
</dbReference>
<protein>
    <recommendedName>
        <fullName evidence="3">Disease resistance R13L4/SHOC-2-like LRR domain-containing protein</fullName>
    </recommendedName>
</protein>
<feature type="domain" description="Disease resistance R13L4/SHOC-2-like LRR" evidence="3">
    <location>
        <begin position="270"/>
        <end position="500"/>
    </location>
</feature>
<evidence type="ECO:0000259" key="3">
    <source>
        <dbReference type="Pfam" id="PF23598"/>
    </source>
</evidence>
<reference evidence="4" key="1">
    <citation type="submission" date="2020-07" db="EMBL/GenBank/DDBJ databases">
        <title>Genome sequence and genetic diversity analysis of an under-domesticated orphan crop, white fonio (Digitaria exilis).</title>
        <authorList>
            <person name="Bennetzen J.L."/>
            <person name="Chen S."/>
            <person name="Ma X."/>
            <person name="Wang X."/>
            <person name="Yssel A.E.J."/>
            <person name="Chaluvadi S.R."/>
            <person name="Johnson M."/>
            <person name="Gangashetty P."/>
            <person name="Hamidou F."/>
            <person name="Sanogo M.D."/>
            <person name="Zwaenepoel A."/>
            <person name="Wallace J."/>
            <person name="Van De Peer Y."/>
            <person name="Van Deynze A."/>
        </authorList>
    </citation>
    <scope>NUCLEOTIDE SEQUENCE</scope>
    <source>
        <tissue evidence="4">Leaves</tissue>
    </source>
</reference>
<feature type="compositionally biased region" description="Low complexity" evidence="2">
    <location>
        <begin position="185"/>
        <end position="195"/>
    </location>
</feature>